<dbReference type="AlphaFoldDB" id="A0RVG9"/>
<dbReference type="EMBL" id="DP000238">
    <property type="protein sequence ID" value="ABK77336.1"/>
    <property type="molecule type" value="Genomic_DNA"/>
</dbReference>
<dbReference type="EnsemblBacteria" id="ABK77336">
    <property type="protein sequence ID" value="ABK77336"/>
    <property type="gene ID" value="CENSYa_0703"/>
</dbReference>
<evidence type="ECO:0000313" key="3">
    <source>
        <dbReference type="Proteomes" id="UP000000758"/>
    </source>
</evidence>
<feature type="transmembrane region" description="Helical" evidence="1">
    <location>
        <begin position="20"/>
        <end position="37"/>
    </location>
</feature>
<gene>
    <name evidence="2" type="ordered locus">CENSYa_0703</name>
</gene>
<dbReference type="Proteomes" id="UP000000758">
    <property type="component" value="Chromosome"/>
</dbReference>
<sequence length="88" mass="10348">MQKHGLRVILRAQSHPVKHFSVILGAGLPLYLVFFMVRCAYYRRGVWLTGCNLPGYHFVPYLGQYVHSIRYVVHFLIVPVYQYYGFIL</sequence>
<evidence type="ECO:0000313" key="2">
    <source>
        <dbReference type="EMBL" id="ABK77336.1"/>
    </source>
</evidence>
<keyword evidence="1" id="KW-1133">Transmembrane helix</keyword>
<organism evidence="2 3">
    <name type="scientific">Cenarchaeum symbiosum (strain A)</name>
    <dbReference type="NCBI Taxonomy" id="414004"/>
    <lineage>
        <taxon>Archaea</taxon>
        <taxon>Nitrososphaerota</taxon>
        <taxon>Candidatus Cenarchaeales</taxon>
        <taxon>Candidatus Cenarchaeaceae</taxon>
        <taxon>Candidatus Cenarchaeum</taxon>
    </lineage>
</organism>
<dbReference type="HOGENOM" id="CLU_2461627_0_0_2"/>
<accession>A0RVG9</accession>
<evidence type="ECO:0000256" key="1">
    <source>
        <dbReference type="SAM" id="Phobius"/>
    </source>
</evidence>
<keyword evidence="3" id="KW-1185">Reference proteome</keyword>
<dbReference type="STRING" id="414004.CENSYa_0703"/>
<dbReference type="KEGG" id="csy:CENSYa_0703"/>
<name>A0RVG9_CENSY</name>
<protein>
    <submittedName>
        <fullName evidence="2">Uncharacterized protein</fullName>
    </submittedName>
</protein>
<keyword evidence="1" id="KW-0812">Transmembrane</keyword>
<keyword evidence="1" id="KW-0472">Membrane</keyword>
<reference evidence="2 3" key="1">
    <citation type="journal article" date="2006" name="Proc. Natl. Acad. Sci. U.S.A.">
        <title>Genomic analysis of the uncultivated marine crenarchaeote Cenarchaeum symbiosum.</title>
        <authorList>
            <person name="Hallam S.J."/>
            <person name="Konstantinidis K.T."/>
            <person name="Putnam N."/>
            <person name="Schleper C."/>
            <person name="Watanabe Y."/>
            <person name="Sugahara J."/>
            <person name="Preston C."/>
            <person name="de la Torre J."/>
            <person name="Richardson P.M."/>
            <person name="DeLong E.F."/>
        </authorList>
    </citation>
    <scope>NUCLEOTIDE SEQUENCE [LARGE SCALE GENOMIC DNA]</scope>
    <source>
        <strain evidence="3">A</strain>
    </source>
</reference>
<proteinExistence type="predicted"/>